<evidence type="ECO:0000256" key="11">
    <source>
        <dbReference type="ARBA" id="ARBA00033407"/>
    </source>
</evidence>
<dbReference type="RefSeq" id="WP_157168110.1">
    <property type="nucleotide sequence ID" value="NZ_WPNZ01000019.1"/>
</dbReference>
<evidence type="ECO:0000256" key="9">
    <source>
        <dbReference type="ARBA" id="ARBA00030465"/>
    </source>
</evidence>
<evidence type="ECO:0000256" key="1">
    <source>
        <dbReference type="ARBA" id="ARBA00000026"/>
    </source>
</evidence>
<evidence type="ECO:0000256" key="2">
    <source>
        <dbReference type="ARBA" id="ARBA00000625"/>
    </source>
</evidence>
<comment type="catalytic activity">
    <reaction evidence="2">
        <text>2 a mycocerosyl-[mycocerosic acid synthase] + a phenolphthiocerol = a dimycocerosyl phenolphthiocerol + 2 holo-[mycocerosic acid synthase].</text>
        <dbReference type="EC" id="2.3.1.282"/>
    </reaction>
</comment>
<sequence length="459" mass="49495">MTSTPPSGRVVRRALSPLERWYWIADQISPLNVIGRVRVHGPLSATALRAALTELQGRHPLLRVAIEDDAAGRDPRFVPVPDRPVPLDHRVRRAAADAEHDWAHVIDAELVNGPIDWRAGPLATATVLSGPGPDGDVHDLILSLLHVVADGTTLVSLLRQWVELAAGEAVAARAVLPAAEELFPAGHAGAAGDVPAKAKAERDESDLLRLRPHRVEADLAVPFEQRRTRFLHRSLDAPALDRLARACRAHGVTIHGVLAAAMVRAVATDAGAPDATWFSIGSPVDFRDDLDPPVAPDDVGSYVATLPSLVEHEAARPLWSTAREISADLRERKDRGEQFSMIRLLGAAGPVALADSMPFVRHLDEKGPINFCVSNIGRFPFPDTIGPWRLTGAQFVASLSVVGAFVATVNSSHHQLVWNFTYAEGIVSDERAARLADLCVETVLALLAPDPVEEQVSSR</sequence>
<evidence type="ECO:0000259" key="12">
    <source>
        <dbReference type="Pfam" id="PF16911"/>
    </source>
</evidence>
<proteinExistence type="inferred from homology"/>
<dbReference type="Proteomes" id="UP000483802">
    <property type="component" value="Unassembled WGS sequence"/>
</dbReference>
<name>A0A6L6X4P6_9ACTN</name>
<dbReference type="Pfam" id="PF16911">
    <property type="entry name" value="PapA_C"/>
    <property type="match status" value="1"/>
</dbReference>
<dbReference type="InterPro" id="IPR031641">
    <property type="entry name" value="PapA_C"/>
</dbReference>
<dbReference type="InterPro" id="IPR023213">
    <property type="entry name" value="CAT-like_dom_sf"/>
</dbReference>
<keyword evidence="7" id="KW-0808">Transferase</keyword>
<keyword evidence="14" id="KW-1185">Reference proteome</keyword>
<dbReference type="SUPFAM" id="SSF52777">
    <property type="entry name" value="CoA-dependent acyltransferases"/>
    <property type="match status" value="2"/>
</dbReference>
<comment type="catalytic activity">
    <reaction evidence="1">
        <text>2 a mycocerosyl-[mycocerosic acid synthase] + a phthiocerol = a dimycocerosyl phthiocerol + 2 holo-[mycocerosic acid synthase].</text>
        <dbReference type="EC" id="2.3.1.282"/>
    </reaction>
</comment>
<evidence type="ECO:0000256" key="7">
    <source>
        <dbReference type="ARBA" id="ARBA00022679"/>
    </source>
</evidence>
<comment type="similarity">
    <text evidence="4">Belongs to the acyltransferase PapA5 family.</text>
</comment>
<accession>A0A6L6X4P6</accession>
<comment type="caution">
    <text evidence="13">The sequence shown here is derived from an EMBL/GenBank/DDBJ whole genome shotgun (WGS) entry which is preliminary data.</text>
</comment>
<dbReference type="EMBL" id="WPNZ01000019">
    <property type="protein sequence ID" value="MVO88706.1"/>
    <property type="molecule type" value="Genomic_DNA"/>
</dbReference>
<keyword evidence="8" id="KW-0012">Acyltransferase</keyword>
<evidence type="ECO:0000256" key="6">
    <source>
        <dbReference type="ARBA" id="ARBA00013449"/>
    </source>
</evidence>
<dbReference type="GO" id="GO:0016746">
    <property type="term" value="F:acyltransferase activity"/>
    <property type="evidence" value="ECO:0007669"/>
    <property type="project" value="UniProtKB-KW"/>
</dbReference>
<dbReference type="PANTHER" id="PTHR28037:SF1">
    <property type="entry name" value="ALCOHOL O-ACETYLTRANSFERASE 1-RELATED"/>
    <property type="match status" value="1"/>
</dbReference>
<comment type="catalytic activity">
    <reaction evidence="3">
        <text>2 a mycocerosyl-[mycocerosic acid synthase] + a phthiodiolone = a dimycocerosyl phthiodiolone + 2 holo-[mycocerosic acid synthase].</text>
        <dbReference type="EC" id="2.3.1.282"/>
    </reaction>
</comment>
<reference evidence="13 14" key="1">
    <citation type="submission" date="2019-11" db="EMBL/GenBank/DDBJ databases">
        <title>Streptomyces typhae sp. nov., a novel endophytic actinomycete isolated from the root of cattail pollen (Typha angustifolia L.).</title>
        <authorList>
            <person name="Peng C."/>
        </authorList>
    </citation>
    <scope>NUCLEOTIDE SEQUENCE [LARGE SCALE GENOMIC DNA]</scope>
    <source>
        <strain evidence="14">p1417</strain>
    </source>
</reference>
<evidence type="ECO:0000256" key="3">
    <source>
        <dbReference type="ARBA" id="ARBA00001907"/>
    </source>
</evidence>
<dbReference type="AlphaFoldDB" id="A0A6L6X4P6"/>
<dbReference type="Gene3D" id="3.30.559.10">
    <property type="entry name" value="Chloramphenicol acetyltransferase-like domain"/>
    <property type="match status" value="1"/>
</dbReference>
<protein>
    <recommendedName>
        <fullName evidence="6">Phthiocerol/phthiodiolone dimycocerosyl transferase</fullName>
        <ecNumber evidence="5">2.3.1.282</ecNumber>
    </recommendedName>
    <alternativeName>
        <fullName evidence="11">Acyltransferase PapA5</fullName>
    </alternativeName>
    <alternativeName>
        <fullName evidence="9">Phthiocerol/phthiodiolone O-acyltransferase</fullName>
    </alternativeName>
    <alternativeName>
        <fullName evidence="10">Polyketide synthase-associated protein A5</fullName>
    </alternativeName>
</protein>
<evidence type="ECO:0000256" key="10">
    <source>
        <dbReference type="ARBA" id="ARBA00032317"/>
    </source>
</evidence>
<evidence type="ECO:0000256" key="5">
    <source>
        <dbReference type="ARBA" id="ARBA00012866"/>
    </source>
</evidence>
<organism evidence="13 14">
    <name type="scientific">Streptomyces typhae</name>
    <dbReference type="NCBI Taxonomy" id="2681492"/>
    <lineage>
        <taxon>Bacteria</taxon>
        <taxon>Bacillati</taxon>
        <taxon>Actinomycetota</taxon>
        <taxon>Actinomycetes</taxon>
        <taxon>Kitasatosporales</taxon>
        <taxon>Streptomycetaceae</taxon>
        <taxon>Streptomyces</taxon>
    </lineage>
</organism>
<gene>
    <name evidence="13" type="ORF">GPA10_29100</name>
</gene>
<evidence type="ECO:0000313" key="14">
    <source>
        <dbReference type="Proteomes" id="UP000483802"/>
    </source>
</evidence>
<evidence type="ECO:0000313" key="13">
    <source>
        <dbReference type="EMBL" id="MVO88706.1"/>
    </source>
</evidence>
<evidence type="ECO:0000256" key="8">
    <source>
        <dbReference type="ARBA" id="ARBA00023315"/>
    </source>
</evidence>
<feature type="domain" description="Phthiocerol/phthiodiolone dimycocerosyl transferase C-terminal" evidence="12">
    <location>
        <begin position="230"/>
        <end position="393"/>
    </location>
</feature>
<dbReference type="InterPro" id="IPR052058">
    <property type="entry name" value="Alcohol_O-acetyltransferase"/>
</dbReference>
<dbReference type="Gene3D" id="3.30.559.30">
    <property type="entry name" value="Nonribosomal peptide synthetase, condensation domain"/>
    <property type="match status" value="1"/>
</dbReference>
<dbReference type="EC" id="2.3.1.282" evidence="5"/>
<evidence type="ECO:0000256" key="4">
    <source>
        <dbReference type="ARBA" id="ARBA00006558"/>
    </source>
</evidence>
<dbReference type="PANTHER" id="PTHR28037">
    <property type="entry name" value="ALCOHOL O-ACETYLTRANSFERASE 1-RELATED"/>
    <property type="match status" value="1"/>
</dbReference>